<dbReference type="AlphaFoldDB" id="A0A401NJG2"/>
<dbReference type="OrthoDB" id="428854at2759"/>
<keyword evidence="3" id="KW-1185">Reference proteome</keyword>
<accession>A0A401NJG2</accession>
<dbReference type="STRING" id="75743.A0A401NJG2"/>
<evidence type="ECO:0000313" key="2">
    <source>
        <dbReference type="EMBL" id="GCB60987.1"/>
    </source>
</evidence>
<proteinExistence type="predicted"/>
<protein>
    <submittedName>
        <fullName evidence="2">Uncharacterized protein</fullName>
    </submittedName>
</protein>
<feature type="region of interest" description="Disordered" evidence="1">
    <location>
        <begin position="364"/>
        <end position="388"/>
    </location>
</feature>
<comment type="caution">
    <text evidence="2">The sequence shown here is derived from an EMBL/GenBank/DDBJ whole genome shotgun (WGS) entry which is preliminary data.</text>
</comment>
<name>A0A401NJG2_SCYTO</name>
<dbReference type="Proteomes" id="UP000288216">
    <property type="component" value="Unassembled WGS sequence"/>
</dbReference>
<dbReference type="EMBL" id="BFAA01005035">
    <property type="protein sequence ID" value="GCB60987.1"/>
    <property type="molecule type" value="Genomic_DNA"/>
</dbReference>
<evidence type="ECO:0000313" key="3">
    <source>
        <dbReference type="Proteomes" id="UP000288216"/>
    </source>
</evidence>
<organism evidence="2 3">
    <name type="scientific">Scyliorhinus torazame</name>
    <name type="common">Cloudy catshark</name>
    <name type="synonym">Catulus torazame</name>
    <dbReference type="NCBI Taxonomy" id="75743"/>
    <lineage>
        <taxon>Eukaryota</taxon>
        <taxon>Metazoa</taxon>
        <taxon>Chordata</taxon>
        <taxon>Craniata</taxon>
        <taxon>Vertebrata</taxon>
        <taxon>Chondrichthyes</taxon>
        <taxon>Elasmobranchii</taxon>
        <taxon>Galeomorphii</taxon>
        <taxon>Galeoidea</taxon>
        <taxon>Carcharhiniformes</taxon>
        <taxon>Scyliorhinidae</taxon>
        <taxon>Scyliorhinus</taxon>
    </lineage>
</organism>
<reference evidence="2 3" key="1">
    <citation type="journal article" date="2018" name="Nat. Ecol. Evol.">
        <title>Shark genomes provide insights into elasmobranch evolution and the origin of vertebrates.</title>
        <authorList>
            <person name="Hara Y"/>
            <person name="Yamaguchi K"/>
            <person name="Onimaru K"/>
            <person name="Kadota M"/>
            <person name="Koyanagi M"/>
            <person name="Keeley SD"/>
            <person name="Tatsumi K"/>
            <person name="Tanaka K"/>
            <person name="Motone F"/>
            <person name="Kageyama Y"/>
            <person name="Nozu R"/>
            <person name="Adachi N"/>
            <person name="Nishimura O"/>
            <person name="Nakagawa R"/>
            <person name="Tanegashima C"/>
            <person name="Kiyatake I"/>
            <person name="Matsumoto R"/>
            <person name="Murakumo K"/>
            <person name="Nishida K"/>
            <person name="Terakita A"/>
            <person name="Kuratani S"/>
            <person name="Sato K"/>
            <person name="Hyodo S Kuraku.S."/>
        </authorList>
    </citation>
    <scope>NUCLEOTIDE SEQUENCE [LARGE SCALE GENOMIC DNA]</scope>
</reference>
<sequence>MSAITRRKRKHSSPKDDCPDFTPINVAISETLTKKTIFDFVNFSGSRISSPELTTSTMLRQSQRIFNFDKENLDNCASPQKLLVNQCRDDSQEKVSELSLDRKGNLHRAASSFYGKREQLYLTPLERKLFFENKLSKCANVDEQHDVKSAKSQMKKQTEAKVKLLVSSSSKAPLKSKETRMKQKVRNNGTTGMTHQNKSAYYGSVTKTLLFTSKVNGLKVQQKPRIQLGAAFFSTGRKSQLLLNQKLPDPSAKSFPSNRSFQHYHSKSNMNDVKKAIKEALQVVNDSEMTNEIRESTYNMRAEPKVERKVAKYAHLPAKLVERLLTREMKIVLQRIEVAQRPVSITKEKALQKEELTTKSFNTRETGLAFEDGSTPEGNNDKNEGSSAAGAIYPIFNTPCTSSKSISFQQVTKVSGTGDKYMSD</sequence>
<evidence type="ECO:0000256" key="1">
    <source>
        <dbReference type="SAM" id="MobiDB-lite"/>
    </source>
</evidence>
<gene>
    <name evidence="2" type="ORF">scyTo_0011227</name>
</gene>